<keyword evidence="3" id="KW-1185">Reference proteome</keyword>
<evidence type="ECO:0000313" key="2">
    <source>
        <dbReference type="EMBL" id="KAG5192962.1"/>
    </source>
</evidence>
<feature type="signal peptide" evidence="1">
    <location>
        <begin position="1"/>
        <end position="23"/>
    </location>
</feature>
<dbReference type="EMBL" id="JAFCMP010000001">
    <property type="protein sequence ID" value="KAG5192962.1"/>
    <property type="molecule type" value="Genomic_DNA"/>
</dbReference>
<dbReference type="OrthoDB" id="283575at2759"/>
<comment type="caution">
    <text evidence="2">The sequence shown here is derived from an EMBL/GenBank/DDBJ whole genome shotgun (WGS) entry which is preliminary data.</text>
</comment>
<dbReference type="AlphaFoldDB" id="A0A835ZEG4"/>
<organism evidence="2 3">
    <name type="scientific">Tribonema minus</name>
    <dbReference type="NCBI Taxonomy" id="303371"/>
    <lineage>
        <taxon>Eukaryota</taxon>
        <taxon>Sar</taxon>
        <taxon>Stramenopiles</taxon>
        <taxon>Ochrophyta</taxon>
        <taxon>PX clade</taxon>
        <taxon>Xanthophyceae</taxon>
        <taxon>Tribonematales</taxon>
        <taxon>Tribonemataceae</taxon>
        <taxon>Tribonema</taxon>
    </lineage>
</organism>
<evidence type="ECO:0000313" key="3">
    <source>
        <dbReference type="Proteomes" id="UP000664859"/>
    </source>
</evidence>
<gene>
    <name evidence="2" type="ORF">JKP88DRAFT_240614</name>
</gene>
<proteinExistence type="predicted"/>
<reference evidence="2" key="1">
    <citation type="submission" date="2021-02" db="EMBL/GenBank/DDBJ databases">
        <title>First Annotated Genome of the Yellow-green Alga Tribonema minus.</title>
        <authorList>
            <person name="Mahan K.M."/>
        </authorList>
    </citation>
    <scope>NUCLEOTIDE SEQUENCE</scope>
    <source>
        <strain evidence="2">UTEX B ZZ1240</strain>
    </source>
</reference>
<sequence>MVSLSALCFAFLSVPLLASNAAGDKNRLTAKCPNGKTCVENTSTLDAVCTKANKCVCKDRDYVWGASLHSKYVGSCLCPDYIPPCGAKADCCTEAESCVATRGGGSTAAAPKKCTKRLDCGDNRQPCGHSRAGNYPTHSTTCCAADEQCTVDPDSGAAHTTKCTKLACAKGRQACGRKVTMFTNKHGHYFEQTPDNVCCAADEECDFGKDNVSRCKKTISCPKGREPCGATTDDLNIFNDPNLYYYLYYAYGTPNNVCCAADEYCDNTTSGGFNGTRMNCVKD</sequence>
<keyword evidence="1" id="KW-0732">Signal</keyword>
<accession>A0A835ZEG4</accession>
<name>A0A835ZEG4_9STRA</name>
<dbReference type="Proteomes" id="UP000664859">
    <property type="component" value="Unassembled WGS sequence"/>
</dbReference>
<evidence type="ECO:0000256" key="1">
    <source>
        <dbReference type="SAM" id="SignalP"/>
    </source>
</evidence>
<protein>
    <submittedName>
        <fullName evidence="2">Uncharacterized protein</fullName>
    </submittedName>
</protein>
<feature type="chain" id="PRO_5032331187" evidence="1">
    <location>
        <begin position="24"/>
        <end position="283"/>
    </location>
</feature>